<organism evidence="1 2">
    <name type="scientific">Anguilla anguilla</name>
    <name type="common">European freshwater eel</name>
    <name type="synonym">Muraena anguilla</name>
    <dbReference type="NCBI Taxonomy" id="7936"/>
    <lineage>
        <taxon>Eukaryota</taxon>
        <taxon>Metazoa</taxon>
        <taxon>Chordata</taxon>
        <taxon>Craniata</taxon>
        <taxon>Vertebrata</taxon>
        <taxon>Euteleostomi</taxon>
        <taxon>Actinopterygii</taxon>
        <taxon>Neopterygii</taxon>
        <taxon>Teleostei</taxon>
        <taxon>Anguilliformes</taxon>
        <taxon>Anguillidae</taxon>
        <taxon>Anguilla</taxon>
    </lineage>
</organism>
<dbReference type="AlphaFoldDB" id="A0A9D3MI47"/>
<gene>
    <name evidence="1" type="ORF">ANANG_G00107640</name>
</gene>
<sequence length="73" mass="8274">MGSFHSTQKMQSRRKLSSSFELFCPELCSCASSAAIYNTSYLFRRKKCAIYLAREKVEEVGESVKAIDMPGRI</sequence>
<accession>A0A9D3MI47</accession>
<keyword evidence="2" id="KW-1185">Reference proteome</keyword>
<proteinExistence type="predicted"/>
<dbReference type="Proteomes" id="UP001044222">
    <property type="component" value="Unassembled WGS sequence"/>
</dbReference>
<dbReference type="EMBL" id="JAFIRN010000005">
    <property type="protein sequence ID" value="KAG5849219.1"/>
    <property type="molecule type" value="Genomic_DNA"/>
</dbReference>
<reference evidence="1" key="1">
    <citation type="submission" date="2021-01" db="EMBL/GenBank/DDBJ databases">
        <title>A chromosome-scale assembly of European eel, Anguilla anguilla.</title>
        <authorList>
            <person name="Henkel C."/>
            <person name="Jong-Raadsen S.A."/>
            <person name="Dufour S."/>
            <person name="Weltzien F.-A."/>
            <person name="Palstra A.P."/>
            <person name="Pelster B."/>
            <person name="Spaink H.P."/>
            <person name="Van Den Thillart G.E."/>
            <person name="Jansen H."/>
            <person name="Zahm M."/>
            <person name="Klopp C."/>
            <person name="Cedric C."/>
            <person name="Louis A."/>
            <person name="Berthelot C."/>
            <person name="Parey E."/>
            <person name="Roest Crollius H."/>
            <person name="Montfort J."/>
            <person name="Robinson-Rechavi M."/>
            <person name="Bucao C."/>
            <person name="Bouchez O."/>
            <person name="Gislard M."/>
            <person name="Lluch J."/>
            <person name="Milhes M."/>
            <person name="Lampietro C."/>
            <person name="Lopez Roques C."/>
            <person name="Donnadieu C."/>
            <person name="Braasch I."/>
            <person name="Desvignes T."/>
            <person name="Postlethwait J."/>
            <person name="Bobe J."/>
            <person name="Guiguen Y."/>
            <person name="Dirks R."/>
        </authorList>
    </citation>
    <scope>NUCLEOTIDE SEQUENCE</scope>
    <source>
        <strain evidence="1">Tag_6206</strain>
        <tissue evidence="1">Liver</tissue>
    </source>
</reference>
<comment type="caution">
    <text evidence="1">The sequence shown here is derived from an EMBL/GenBank/DDBJ whole genome shotgun (WGS) entry which is preliminary data.</text>
</comment>
<evidence type="ECO:0000313" key="2">
    <source>
        <dbReference type="Proteomes" id="UP001044222"/>
    </source>
</evidence>
<name>A0A9D3MI47_ANGAN</name>
<evidence type="ECO:0000313" key="1">
    <source>
        <dbReference type="EMBL" id="KAG5849219.1"/>
    </source>
</evidence>
<protein>
    <submittedName>
        <fullName evidence="1">Uncharacterized protein</fullName>
    </submittedName>
</protein>